<dbReference type="Gene3D" id="3.30.2350.10">
    <property type="entry name" value="Pseudouridine synthase"/>
    <property type="match status" value="1"/>
</dbReference>
<dbReference type="EMBL" id="BARV01024978">
    <property type="protein sequence ID" value="GAI39288.1"/>
    <property type="molecule type" value="Genomic_DNA"/>
</dbReference>
<evidence type="ECO:0000256" key="2">
    <source>
        <dbReference type="ARBA" id="ARBA00023235"/>
    </source>
</evidence>
<dbReference type="GO" id="GO:0009982">
    <property type="term" value="F:pseudouridine synthase activity"/>
    <property type="evidence" value="ECO:0007669"/>
    <property type="project" value="InterPro"/>
</dbReference>
<dbReference type="PANTHER" id="PTHR21600:SF44">
    <property type="entry name" value="RIBOSOMAL LARGE SUBUNIT PSEUDOURIDINE SYNTHASE D"/>
    <property type="match status" value="1"/>
</dbReference>
<protein>
    <recommendedName>
        <fullName evidence="3">RNA-binding S4 domain-containing protein</fullName>
    </recommendedName>
</protein>
<evidence type="ECO:0000259" key="3">
    <source>
        <dbReference type="SMART" id="SM00363"/>
    </source>
</evidence>
<feature type="domain" description="RNA-binding S4" evidence="3">
    <location>
        <begin position="14"/>
        <end position="73"/>
    </location>
</feature>
<accession>X1N6R5</accession>
<dbReference type="InterPro" id="IPR050188">
    <property type="entry name" value="RluA_PseudoU_synthase"/>
</dbReference>
<sequence>MEKVYSFIVDKAGVRLDKYVGEKCSELSRTHAQKLIADGHITVNDRVVKASFKLNTGDRVDIIIPPTAPSPLAPEAIPLNIIYEDDDLLIVDKPAGLAIHPAPGHPSHTLVNAILSHLPSLAEISDSERPGIVHRLDKDASGVMLVAKNNAAQLNLINQFEARSVVKAYVVLVKGHLTPEDGIIEAPIGRDPRNRKRMAVVTKGREARTRYHVVKYIGDYTLLEVRTETGRTHQIRVHLKAIG</sequence>
<dbReference type="SUPFAM" id="SSF55120">
    <property type="entry name" value="Pseudouridine synthase"/>
    <property type="match status" value="1"/>
</dbReference>
<dbReference type="NCBIfam" id="TIGR00005">
    <property type="entry name" value="rluA_subfam"/>
    <property type="match status" value="1"/>
</dbReference>
<organism evidence="4">
    <name type="scientific">marine sediment metagenome</name>
    <dbReference type="NCBI Taxonomy" id="412755"/>
    <lineage>
        <taxon>unclassified sequences</taxon>
        <taxon>metagenomes</taxon>
        <taxon>ecological metagenomes</taxon>
    </lineage>
</organism>
<gene>
    <name evidence="4" type="ORF">S06H3_40664</name>
</gene>
<dbReference type="PANTHER" id="PTHR21600">
    <property type="entry name" value="MITOCHONDRIAL RNA PSEUDOURIDINE SYNTHASE"/>
    <property type="match status" value="1"/>
</dbReference>
<proteinExistence type="inferred from homology"/>
<keyword evidence="2" id="KW-0413">Isomerase</keyword>
<dbReference type="SUPFAM" id="SSF55174">
    <property type="entry name" value="Alpha-L RNA-binding motif"/>
    <property type="match status" value="1"/>
</dbReference>
<comment type="similarity">
    <text evidence="1">Belongs to the pseudouridine synthase RluA family.</text>
</comment>
<dbReference type="CDD" id="cd00165">
    <property type="entry name" value="S4"/>
    <property type="match status" value="1"/>
</dbReference>
<dbReference type="InterPro" id="IPR020103">
    <property type="entry name" value="PsdUridine_synth_cat_dom_sf"/>
</dbReference>
<dbReference type="GO" id="GO:0003723">
    <property type="term" value="F:RNA binding"/>
    <property type="evidence" value="ECO:0007669"/>
    <property type="project" value="InterPro"/>
</dbReference>
<feature type="non-terminal residue" evidence="4">
    <location>
        <position position="243"/>
    </location>
</feature>
<dbReference type="InterPro" id="IPR002942">
    <property type="entry name" value="S4_RNA-bd"/>
</dbReference>
<dbReference type="Pfam" id="PF00849">
    <property type="entry name" value="PseudoU_synth_2"/>
    <property type="match status" value="1"/>
</dbReference>
<evidence type="ECO:0000313" key="4">
    <source>
        <dbReference type="EMBL" id="GAI39288.1"/>
    </source>
</evidence>
<dbReference type="GO" id="GO:0000455">
    <property type="term" value="P:enzyme-directed rRNA pseudouridine synthesis"/>
    <property type="evidence" value="ECO:0007669"/>
    <property type="project" value="TreeGrafter"/>
</dbReference>
<dbReference type="CDD" id="cd02869">
    <property type="entry name" value="PseudoU_synth_RluA_like"/>
    <property type="match status" value="1"/>
</dbReference>
<dbReference type="AlphaFoldDB" id="X1N6R5"/>
<dbReference type="InterPro" id="IPR036986">
    <property type="entry name" value="S4_RNA-bd_sf"/>
</dbReference>
<dbReference type="InterPro" id="IPR006225">
    <property type="entry name" value="PsdUridine_synth_RluC/D"/>
</dbReference>
<dbReference type="SMART" id="SM00363">
    <property type="entry name" value="S4"/>
    <property type="match status" value="1"/>
</dbReference>
<dbReference type="PROSITE" id="PS50889">
    <property type="entry name" value="S4"/>
    <property type="match status" value="1"/>
</dbReference>
<reference evidence="4" key="1">
    <citation type="journal article" date="2014" name="Front. Microbiol.">
        <title>High frequency of phylogenetically diverse reductive dehalogenase-homologous genes in deep subseafloor sedimentary metagenomes.</title>
        <authorList>
            <person name="Kawai M."/>
            <person name="Futagami T."/>
            <person name="Toyoda A."/>
            <person name="Takaki Y."/>
            <person name="Nishi S."/>
            <person name="Hori S."/>
            <person name="Arai W."/>
            <person name="Tsubouchi T."/>
            <person name="Morono Y."/>
            <person name="Uchiyama I."/>
            <person name="Ito T."/>
            <person name="Fujiyama A."/>
            <person name="Inagaki F."/>
            <person name="Takami H."/>
        </authorList>
    </citation>
    <scope>NUCLEOTIDE SEQUENCE</scope>
    <source>
        <strain evidence="4">Expedition CK06-06</strain>
    </source>
</reference>
<evidence type="ECO:0000256" key="1">
    <source>
        <dbReference type="ARBA" id="ARBA00010876"/>
    </source>
</evidence>
<dbReference type="Gene3D" id="3.10.290.10">
    <property type="entry name" value="RNA-binding S4 domain"/>
    <property type="match status" value="1"/>
</dbReference>
<dbReference type="InterPro" id="IPR006145">
    <property type="entry name" value="PsdUridine_synth_RsuA/RluA"/>
</dbReference>
<dbReference type="Pfam" id="PF01479">
    <property type="entry name" value="S4"/>
    <property type="match status" value="1"/>
</dbReference>
<name>X1N6R5_9ZZZZ</name>
<comment type="caution">
    <text evidence="4">The sequence shown here is derived from an EMBL/GenBank/DDBJ whole genome shotgun (WGS) entry which is preliminary data.</text>
</comment>